<dbReference type="PANTHER" id="PTHR43884:SF20">
    <property type="entry name" value="ACYL-COA DEHYDROGENASE FADE28"/>
    <property type="match status" value="1"/>
</dbReference>
<dbReference type="Gene3D" id="2.40.110.10">
    <property type="entry name" value="Butyryl-CoA Dehydrogenase, subunit A, domain 2"/>
    <property type="match status" value="1"/>
</dbReference>
<dbReference type="InterPro" id="IPR013786">
    <property type="entry name" value="AcylCoA_DH/ox_N"/>
</dbReference>
<evidence type="ECO:0000256" key="1">
    <source>
        <dbReference type="ARBA" id="ARBA00001974"/>
    </source>
</evidence>
<dbReference type="Proteomes" id="UP001526201">
    <property type="component" value="Unassembled WGS sequence"/>
</dbReference>
<sequence length="370" mass="39516">MAMRETDEQRALRDAVAIFLDKRSSQARVRDLMTTDTGHDTSAWREMAEMGLLGLTLPEEVGGAGAGYAEQGIVMEEMGRALLCAPYFSTAVLTPRLLAAAGDDRERSEILPRIAAGELVVSLAYAEDSSTRPPVRVDTAAAQIAGQWSLTGQKTFVLDAGAAGLLYVLADTDSGPSIFAVDTAAAGITIAALTTIDLTRKQYRVEFADVAARLVGTPGAGIDVVTTAVDHAAVALLSEQAGGAHRAMQMGVDYARTRMQFGRAIGSFQAVKHLCADMLLEAESAISAARHVAAAFDETAQSRWSDLALAQAYCSEAFVFTAATTIQVHGGIGFTWEHPAHLYLRRARTDAQLLGPPTYHRDRYLQLKGV</sequence>
<name>A0ABT3C8A1_9MYCO</name>
<gene>
    <name evidence="8" type="ORF">H7J73_06470</name>
</gene>
<keyword evidence="3" id="KW-0285">Flavoprotein</keyword>
<dbReference type="InterPro" id="IPR009075">
    <property type="entry name" value="AcylCo_DH/oxidase_C"/>
</dbReference>
<dbReference type="SUPFAM" id="SSF47203">
    <property type="entry name" value="Acyl-CoA dehydrogenase C-terminal domain-like"/>
    <property type="match status" value="1"/>
</dbReference>
<dbReference type="Pfam" id="PF00441">
    <property type="entry name" value="Acyl-CoA_dh_1"/>
    <property type="match status" value="1"/>
</dbReference>
<comment type="cofactor">
    <cofactor evidence="1">
        <name>FAD</name>
        <dbReference type="ChEBI" id="CHEBI:57692"/>
    </cofactor>
</comment>
<dbReference type="InterPro" id="IPR036250">
    <property type="entry name" value="AcylCo_DH-like_C"/>
</dbReference>
<dbReference type="Gene3D" id="1.10.540.10">
    <property type="entry name" value="Acyl-CoA dehydrogenase/oxidase, N-terminal domain"/>
    <property type="match status" value="1"/>
</dbReference>
<keyword evidence="5" id="KW-0560">Oxidoreductase</keyword>
<evidence type="ECO:0000313" key="9">
    <source>
        <dbReference type="Proteomes" id="UP001526201"/>
    </source>
</evidence>
<accession>A0ABT3C8A1</accession>
<dbReference type="InterPro" id="IPR046373">
    <property type="entry name" value="Acyl-CoA_Oxase/DH_mid-dom_sf"/>
</dbReference>
<feature type="domain" description="Acyl-CoA dehydrogenase/oxidase C-terminal" evidence="6">
    <location>
        <begin position="219"/>
        <end position="362"/>
    </location>
</feature>
<dbReference type="Gene3D" id="1.20.140.10">
    <property type="entry name" value="Butyryl-CoA Dehydrogenase, subunit A, domain 3"/>
    <property type="match status" value="1"/>
</dbReference>
<comment type="caution">
    <text evidence="8">The sequence shown here is derived from an EMBL/GenBank/DDBJ whole genome shotgun (WGS) entry which is preliminary data.</text>
</comment>
<dbReference type="EMBL" id="JACKTY010000018">
    <property type="protein sequence ID" value="MCV7225675.1"/>
    <property type="molecule type" value="Genomic_DNA"/>
</dbReference>
<organism evidence="8 9">
    <name type="scientific">Mycolicibacterium komossense</name>
    <dbReference type="NCBI Taxonomy" id="1779"/>
    <lineage>
        <taxon>Bacteria</taxon>
        <taxon>Bacillati</taxon>
        <taxon>Actinomycetota</taxon>
        <taxon>Actinomycetes</taxon>
        <taxon>Mycobacteriales</taxon>
        <taxon>Mycobacteriaceae</taxon>
        <taxon>Mycolicibacterium</taxon>
    </lineage>
</organism>
<protein>
    <submittedName>
        <fullName evidence="8">Acyl-CoA/acyl-ACP dehydrogenase</fullName>
    </submittedName>
</protein>
<dbReference type="InterPro" id="IPR009100">
    <property type="entry name" value="AcylCoA_DH/oxidase_NM_dom_sf"/>
</dbReference>
<evidence type="ECO:0000256" key="5">
    <source>
        <dbReference type="ARBA" id="ARBA00023002"/>
    </source>
</evidence>
<evidence type="ECO:0000256" key="3">
    <source>
        <dbReference type="ARBA" id="ARBA00022630"/>
    </source>
</evidence>
<comment type="similarity">
    <text evidence="2">Belongs to the acyl-CoA dehydrogenase family.</text>
</comment>
<dbReference type="PANTHER" id="PTHR43884">
    <property type="entry name" value="ACYL-COA DEHYDROGENASE"/>
    <property type="match status" value="1"/>
</dbReference>
<dbReference type="SUPFAM" id="SSF56645">
    <property type="entry name" value="Acyl-CoA dehydrogenase NM domain-like"/>
    <property type="match status" value="1"/>
</dbReference>
<dbReference type="Pfam" id="PF02771">
    <property type="entry name" value="Acyl-CoA_dh_N"/>
    <property type="match status" value="1"/>
</dbReference>
<dbReference type="InterPro" id="IPR037069">
    <property type="entry name" value="AcylCoA_DH/ox_N_sf"/>
</dbReference>
<feature type="domain" description="Acyl-CoA dehydrogenase/oxidase N-terminal" evidence="7">
    <location>
        <begin position="6"/>
        <end position="118"/>
    </location>
</feature>
<evidence type="ECO:0000313" key="8">
    <source>
        <dbReference type="EMBL" id="MCV7225675.1"/>
    </source>
</evidence>
<evidence type="ECO:0000256" key="4">
    <source>
        <dbReference type="ARBA" id="ARBA00022827"/>
    </source>
</evidence>
<keyword evidence="9" id="KW-1185">Reference proteome</keyword>
<keyword evidence="4" id="KW-0274">FAD</keyword>
<reference evidence="8 9" key="1">
    <citation type="journal article" date="2022" name="BMC Genomics">
        <title>Comparative genome analysis of mycobacteria focusing on tRNA and non-coding RNA.</title>
        <authorList>
            <person name="Behra P.R.K."/>
            <person name="Pettersson B.M.F."/>
            <person name="Ramesh M."/>
            <person name="Das S."/>
            <person name="Dasgupta S."/>
            <person name="Kirsebom L.A."/>
        </authorList>
    </citation>
    <scope>NUCLEOTIDE SEQUENCE [LARGE SCALE GENOMIC DNA]</scope>
    <source>
        <strain evidence="8 9">DSM 44078</strain>
    </source>
</reference>
<dbReference type="RefSeq" id="WP_264066468.1">
    <property type="nucleotide sequence ID" value="NZ_JACKTY010000018.1"/>
</dbReference>
<proteinExistence type="inferred from homology"/>
<evidence type="ECO:0000259" key="7">
    <source>
        <dbReference type="Pfam" id="PF02771"/>
    </source>
</evidence>
<evidence type="ECO:0000259" key="6">
    <source>
        <dbReference type="Pfam" id="PF00441"/>
    </source>
</evidence>
<evidence type="ECO:0000256" key="2">
    <source>
        <dbReference type="ARBA" id="ARBA00009347"/>
    </source>
</evidence>